<dbReference type="Pfam" id="PF01966">
    <property type="entry name" value="HD"/>
    <property type="match status" value="1"/>
</dbReference>
<sequence>MSSKIVQDAVHGVIELEPLAVQIMDSPEFQRLREIKQLGIASFVFPSSQHSRFEHSIGTYHMAKKLLESINSDQNYSGPTLNYEEQLAVKIAALCHDLGHGPFSHMWEDFVKKGGPEYNEYKHEKVTCHIFDKIVNSKPGLKNELNHLKVDMKLIHSLILGDSAAVLSNQNPLKQKAFIYEILSNSLNGMDVDKWDYLLRDCLYAGLGTSGANVDIDRFLRFYRPFMHTDADKYNEGESNSWHLSFKDTELENLLRTFSLRQHLHQKVYQHKTVTAIAAMVIDALELIDPVLNLRSIAMKALKCENLSDLDEFLKLHDSLLWDIYYGRGLLSQITTESFRPRIQQAQKLIHRILNRDLYTYIDSIYDMSYYAPNDGNKSHQSPDSGKLSDQDNEAAIQSLALRSMGLGLGPRKSLCYEPIPPHYRTFGVTSNNTDKYTKESICTEIFKRLPQDSTIQDINDLLVTESRFTSNSTSESPKFYFYTRSGSTFTYSEPLRIIRAYRLYWRRNNSYPTNNDKSFESSTYRSVAYLTEAFNQWHQEVIKDSHGMKCG</sequence>
<evidence type="ECO:0000313" key="3">
    <source>
        <dbReference type="Proteomes" id="UP000050795"/>
    </source>
</evidence>
<dbReference type="GO" id="GO:0005634">
    <property type="term" value="C:nucleus"/>
    <property type="evidence" value="ECO:0007669"/>
    <property type="project" value="TreeGrafter"/>
</dbReference>
<feature type="domain" description="HD" evidence="2">
    <location>
        <begin position="52"/>
        <end position="198"/>
    </location>
</feature>
<dbReference type="SUPFAM" id="SSF109604">
    <property type="entry name" value="HD-domain/PDEase-like"/>
    <property type="match status" value="1"/>
</dbReference>
<dbReference type="WBParaSite" id="TREG1_66150.1">
    <property type="protein sequence ID" value="TREG1_66150.1"/>
    <property type="gene ID" value="TREG1_66150"/>
</dbReference>
<dbReference type="PROSITE" id="PS51831">
    <property type="entry name" value="HD"/>
    <property type="match status" value="1"/>
</dbReference>
<dbReference type="InterPro" id="IPR006674">
    <property type="entry name" value="HD_domain"/>
</dbReference>
<evidence type="ECO:0000256" key="1">
    <source>
        <dbReference type="ARBA" id="ARBA00005776"/>
    </source>
</evidence>
<reference evidence="4" key="2">
    <citation type="submission" date="2023-11" db="UniProtKB">
        <authorList>
            <consortium name="WormBaseParasite"/>
        </authorList>
    </citation>
    <scope>IDENTIFICATION</scope>
</reference>
<dbReference type="GO" id="GO:0006203">
    <property type="term" value="P:dGTP catabolic process"/>
    <property type="evidence" value="ECO:0007669"/>
    <property type="project" value="TreeGrafter"/>
</dbReference>
<dbReference type="GO" id="GO:0008832">
    <property type="term" value="F:dGTPase activity"/>
    <property type="evidence" value="ECO:0007669"/>
    <property type="project" value="TreeGrafter"/>
</dbReference>
<dbReference type="AlphaFoldDB" id="A0AA85K2A1"/>
<reference evidence="3" key="1">
    <citation type="submission" date="2022-06" db="EMBL/GenBank/DDBJ databases">
        <authorList>
            <person name="Berger JAMES D."/>
            <person name="Berger JAMES D."/>
        </authorList>
    </citation>
    <scope>NUCLEOTIDE SEQUENCE [LARGE SCALE GENOMIC DNA]</scope>
</reference>
<protein>
    <recommendedName>
        <fullName evidence="2">HD domain-containing protein</fullName>
    </recommendedName>
</protein>
<comment type="similarity">
    <text evidence="1">Belongs to the SAMHD1 family.</text>
</comment>
<dbReference type="Proteomes" id="UP000050795">
    <property type="component" value="Unassembled WGS sequence"/>
</dbReference>
<evidence type="ECO:0000313" key="4">
    <source>
        <dbReference type="WBParaSite" id="TREG1_66150.1"/>
    </source>
</evidence>
<dbReference type="InterPro" id="IPR050135">
    <property type="entry name" value="dGTPase-like"/>
</dbReference>
<dbReference type="CDD" id="cd00077">
    <property type="entry name" value="HDc"/>
    <property type="match status" value="1"/>
</dbReference>
<accession>A0AA85K2A1</accession>
<dbReference type="Gene3D" id="1.10.3210.10">
    <property type="entry name" value="Hypothetical protein af1432"/>
    <property type="match status" value="1"/>
</dbReference>
<evidence type="ECO:0000259" key="2">
    <source>
        <dbReference type="PROSITE" id="PS51831"/>
    </source>
</evidence>
<dbReference type="PANTHER" id="PTHR11373:SF4">
    <property type="entry name" value="DEOXYNUCLEOSIDE TRIPHOSPHATE TRIPHOSPHOHYDROLASE SAMHD1"/>
    <property type="match status" value="1"/>
</dbReference>
<proteinExistence type="inferred from homology"/>
<dbReference type="InterPro" id="IPR003607">
    <property type="entry name" value="HD/PDEase_dom"/>
</dbReference>
<dbReference type="PANTHER" id="PTHR11373">
    <property type="entry name" value="DEOXYNUCLEOSIDE TRIPHOSPHATE TRIPHOSPHOHYDROLASE"/>
    <property type="match status" value="1"/>
</dbReference>
<dbReference type="SMART" id="SM00471">
    <property type="entry name" value="HDc"/>
    <property type="match status" value="1"/>
</dbReference>
<organism evidence="3 4">
    <name type="scientific">Trichobilharzia regenti</name>
    <name type="common">Nasal bird schistosome</name>
    <dbReference type="NCBI Taxonomy" id="157069"/>
    <lineage>
        <taxon>Eukaryota</taxon>
        <taxon>Metazoa</taxon>
        <taxon>Spiralia</taxon>
        <taxon>Lophotrochozoa</taxon>
        <taxon>Platyhelminthes</taxon>
        <taxon>Trematoda</taxon>
        <taxon>Digenea</taxon>
        <taxon>Strigeidida</taxon>
        <taxon>Schistosomatoidea</taxon>
        <taxon>Schistosomatidae</taxon>
        <taxon>Trichobilharzia</taxon>
    </lineage>
</organism>
<name>A0AA85K2A1_TRIRE</name>
<keyword evidence="3" id="KW-1185">Reference proteome</keyword>